<organism evidence="2 3">
    <name type="scientific">Stephanodiscus triporus</name>
    <dbReference type="NCBI Taxonomy" id="2934178"/>
    <lineage>
        <taxon>Eukaryota</taxon>
        <taxon>Sar</taxon>
        <taxon>Stramenopiles</taxon>
        <taxon>Ochrophyta</taxon>
        <taxon>Bacillariophyta</taxon>
        <taxon>Coscinodiscophyceae</taxon>
        <taxon>Thalassiosirophycidae</taxon>
        <taxon>Stephanodiscales</taxon>
        <taxon>Stephanodiscaceae</taxon>
        <taxon>Stephanodiscus</taxon>
    </lineage>
</organism>
<proteinExistence type="predicted"/>
<keyword evidence="1" id="KW-0472">Membrane</keyword>
<sequence length="387" mass="41859">MLSSTFKSNKLPSATPNMLSSTFRSIVVGAVFLALPAAAQTIGNFDIVFNNLSINFQSSVTDELTLDYNIGKDSSGYQVDLYEKTCSGPITGMTVTKNTVRTADVTANYDGLEVTIDLDKSTITSSNIWSMGATLEFCVRLQLLSNGEVIKQDMRIIDIPFDLSVDFETANVAVLSESLTSASGTADVSSYIKACKCNDLDSFNCNTSPHSPDTILYVCITSIDPDVEINYIESLGIIKRNALGDETLEVVAFTAIQNNDTSSMTAKNATAVGIAMIVPTRFFSYSGMSSIEVSGIADMKLVGSRRLIDKLAHDASHISRDMSYSRMTRGEETETAFEFSIQMEPGSAIPDEEWSTTHVGSGGTINLLGIAYSFIGAATYYLWASFM</sequence>
<evidence type="ECO:0000256" key="1">
    <source>
        <dbReference type="SAM" id="Phobius"/>
    </source>
</evidence>
<dbReference type="AlphaFoldDB" id="A0ABD3Q2R7"/>
<comment type="caution">
    <text evidence="2">The sequence shown here is derived from an EMBL/GenBank/DDBJ whole genome shotgun (WGS) entry which is preliminary data.</text>
</comment>
<keyword evidence="1" id="KW-0812">Transmembrane</keyword>
<accession>A0ABD3Q2R7</accession>
<keyword evidence="1" id="KW-1133">Transmembrane helix</keyword>
<name>A0ABD3Q2R7_9STRA</name>
<gene>
    <name evidence="2" type="ORF">ACHAW5_009902</name>
</gene>
<keyword evidence="3" id="KW-1185">Reference proteome</keyword>
<feature type="transmembrane region" description="Helical" evidence="1">
    <location>
        <begin position="365"/>
        <end position="383"/>
    </location>
</feature>
<reference evidence="2 3" key="1">
    <citation type="submission" date="2024-10" db="EMBL/GenBank/DDBJ databases">
        <title>Updated reference genomes for cyclostephanoid diatoms.</title>
        <authorList>
            <person name="Roberts W.R."/>
            <person name="Alverson A.J."/>
        </authorList>
    </citation>
    <scope>NUCLEOTIDE SEQUENCE [LARGE SCALE GENOMIC DNA]</scope>
    <source>
        <strain evidence="2 3">AJA276-08</strain>
    </source>
</reference>
<evidence type="ECO:0000313" key="3">
    <source>
        <dbReference type="Proteomes" id="UP001530315"/>
    </source>
</evidence>
<dbReference type="EMBL" id="JALLAZ020000477">
    <property type="protein sequence ID" value="KAL3794342.1"/>
    <property type="molecule type" value="Genomic_DNA"/>
</dbReference>
<protein>
    <submittedName>
        <fullName evidence="2">Uncharacterized protein</fullName>
    </submittedName>
</protein>
<dbReference type="Proteomes" id="UP001530315">
    <property type="component" value="Unassembled WGS sequence"/>
</dbReference>
<evidence type="ECO:0000313" key="2">
    <source>
        <dbReference type="EMBL" id="KAL3794342.1"/>
    </source>
</evidence>